<dbReference type="Gene3D" id="2.30.330.10">
    <property type="entry name" value="SpoA-like"/>
    <property type="match status" value="1"/>
</dbReference>
<keyword evidence="8" id="KW-0283">Flagellar rotation</keyword>
<keyword evidence="6" id="KW-0145">Chemotaxis</keyword>
<keyword evidence="14" id="KW-0969">Cilium</keyword>
<dbReference type="OrthoDB" id="9806941at2"/>
<evidence type="ECO:0000313" key="15">
    <source>
        <dbReference type="Proteomes" id="UP000076577"/>
    </source>
</evidence>
<dbReference type="GO" id="GO:0071978">
    <property type="term" value="P:bacterial-type flagellum-dependent swarming motility"/>
    <property type="evidence" value="ECO:0007669"/>
    <property type="project" value="TreeGrafter"/>
</dbReference>
<keyword evidence="10" id="KW-0975">Bacterial flagellum</keyword>
<dbReference type="InterPro" id="IPR028976">
    <property type="entry name" value="CheC-like_sf"/>
</dbReference>
<dbReference type="Pfam" id="PF02154">
    <property type="entry name" value="FliM"/>
    <property type="match status" value="1"/>
</dbReference>
<dbReference type="InterPro" id="IPR001689">
    <property type="entry name" value="Flag_FliM"/>
</dbReference>
<gene>
    <name evidence="14" type="primary">fliM_2</name>
    <name evidence="14" type="ORF">PsAD2_04134</name>
</gene>
<evidence type="ECO:0000256" key="5">
    <source>
        <dbReference type="ARBA" id="ARBA00022475"/>
    </source>
</evidence>
<feature type="coiled-coil region" evidence="12">
    <location>
        <begin position="151"/>
        <end position="178"/>
    </location>
</feature>
<evidence type="ECO:0000256" key="12">
    <source>
        <dbReference type="SAM" id="Coils"/>
    </source>
</evidence>
<comment type="similarity">
    <text evidence="3">Belongs to the FliM family.</text>
</comment>
<dbReference type="PANTHER" id="PTHR30034:SF3">
    <property type="entry name" value="FLAGELLAR MOTOR SWITCH PROTEIN FLIM"/>
    <property type="match status" value="1"/>
</dbReference>
<dbReference type="RefSeq" id="WP_068010199.1">
    <property type="nucleotide sequence ID" value="NZ_FOFM01000001.1"/>
</dbReference>
<evidence type="ECO:0000256" key="1">
    <source>
        <dbReference type="ARBA" id="ARBA00004117"/>
    </source>
</evidence>
<evidence type="ECO:0000256" key="8">
    <source>
        <dbReference type="ARBA" id="ARBA00022779"/>
    </source>
</evidence>
<sequence length="321" mass="36035">MEPQELDMNDEVISAESAKVDLPSRLLDAAGLGVDRLPMLHVVFDRMARQYIDTLRQMAATAPYLAVQSVSNERIGDALEQYEDRAVVAVLHAQEWDARILLGFDRAFIFSMVEVLLGGDGEEEAFLEDRALTNVEQRLAYRMFEEAATALETAFEAIADTSLKVERLENRMEFAQTGRKSNPCVLAKMTAEIIGREGEIFVIIPQSVLNPLRENLTQVLSGEVAGRDTRWTKQFQQEVQRTEVKLTAILEEQRLTLEEVAQFEVGLVLELNATPKTAVQLECNSQPLFNCRLGQVAGSYTVRVEELIEQEGELLDDILSN</sequence>
<dbReference type="EMBL" id="LMCB01000130">
    <property type="protein sequence ID" value="KZL08465.1"/>
    <property type="molecule type" value="Genomic_DNA"/>
</dbReference>
<dbReference type="PANTHER" id="PTHR30034">
    <property type="entry name" value="FLAGELLAR MOTOR SWITCH PROTEIN FLIM"/>
    <property type="match status" value="1"/>
</dbReference>
<evidence type="ECO:0000256" key="10">
    <source>
        <dbReference type="ARBA" id="ARBA00023143"/>
    </source>
</evidence>
<keyword evidence="12" id="KW-0175">Coiled coil</keyword>
<evidence type="ECO:0000256" key="6">
    <source>
        <dbReference type="ARBA" id="ARBA00022500"/>
    </source>
</evidence>
<keyword evidence="15" id="KW-1185">Reference proteome</keyword>
<reference evidence="14 15" key="1">
    <citation type="journal article" date="2016" name="Front. Microbiol.">
        <title>Comparative Genomic Analysis Reveals a Diverse Repertoire of Genes Involved in Prokaryote-Eukaryote Interactions within the Pseudovibrio Genus.</title>
        <authorList>
            <person name="Romano S."/>
            <person name="Fernandez-Guerra A."/>
            <person name="Reen F.J."/>
            <person name="Glockner F.O."/>
            <person name="Crowley S.P."/>
            <person name="O'Sullivan O."/>
            <person name="Cotter P.D."/>
            <person name="Adams C."/>
            <person name="Dobson A.D."/>
            <person name="O'Gara F."/>
        </authorList>
    </citation>
    <scope>NUCLEOTIDE SEQUENCE [LARGE SCALE GENOMIC DNA]</scope>
    <source>
        <strain evidence="14 15">Ad2</strain>
    </source>
</reference>
<keyword evidence="14" id="KW-0282">Flagellum</keyword>
<dbReference type="InterPro" id="IPR001543">
    <property type="entry name" value="FliN-like_C"/>
</dbReference>
<dbReference type="CDD" id="cd17908">
    <property type="entry name" value="FliM"/>
    <property type="match status" value="1"/>
</dbReference>
<comment type="caution">
    <text evidence="14">The sequence shown here is derived from an EMBL/GenBank/DDBJ whole genome shotgun (WGS) entry which is preliminary data.</text>
</comment>
<name>A0A161X958_9HYPH</name>
<evidence type="ECO:0000256" key="2">
    <source>
        <dbReference type="ARBA" id="ARBA00004417"/>
    </source>
</evidence>
<dbReference type="STRING" id="989403.SAMN05421798_101300"/>
<evidence type="ECO:0000256" key="4">
    <source>
        <dbReference type="ARBA" id="ARBA00021898"/>
    </source>
</evidence>
<feature type="domain" description="Flagellar motor switch protein FliN-like C-terminal" evidence="13">
    <location>
        <begin position="237"/>
        <end position="308"/>
    </location>
</feature>
<dbReference type="Pfam" id="PF01052">
    <property type="entry name" value="FliMN_C"/>
    <property type="match status" value="1"/>
</dbReference>
<evidence type="ECO:0000256" key="3">
    <source>
        <dbReference type="ARBA" id="ARBA00011049"/>
    </source>
</evidence>
<dbReference type="GO" id="GO:0005886">
    <property type="term" value="C:plasma membrane"/>
    <property type="evidence" value="ECO:0007669"/>
    <property type="project" value="UniProtKB-SubCell"/>
</dbReference>
<protein>
    <recommendedName>
        <fullName evidence="4">Flagellar motor switch protein FliM</fullName>
    </recommendedName>
</protein>
<keyword evidence="14" id="KW-0966">Cell projection</keyword>
<dbReference type="SUPFAM" id="SSF103039">
    <property type="entry name" value="CheC-like"/>
    <property type="match status" value="1"/>
</dbReference>
<proteinExistence type="inferred from homology"/>
<dbReference type="AlphaFoldDB" id="A0A161X958"/>
<keyword evidence="5" id="KW-1003">Cell membrane</keyword>
<evidence type="ECO:0000256" key="7">
    <source>
        <dbReference type="ARBA" id="ARBA00022519"/>
    </source>
</evidence>
<keyword evidence="9" id="KW-0472">Membrane</keyword>
<dbReference type="PATRIC" id="fig|989403.3.peg.4514"/>
<evidence type="ECO:0000256" key="11">
    <source>
        <dbReference type="ARBA" id="ARBA00025044"/>
    </source>
</evidence>
<organism evidence="14 15">
    <name type="scientific">Pseudovibrio axinellae</name>
    <dbReference type="NCBI Taxonomy" id="989403"/>
    <lineage>
        <taxon>Bacteria</taxon>
        <taxon>Pseudomonadati</taxon>
        <taxon>Pseudomonadota</taxon>
        <taxon>Alphaproteobacteria</taxon>
        <taxon>Hyphomicrobiales</taxon>
        <taxon>Stappiaceae</taxon>
        <taxon>Pseudovibrio</taxon>
    </lineage>
</organism>
<dbReference type="Gene3D" id="3.40.1550.10">
    <property type="entry name" value="CheC-like"/>
    <property type="match status" value="1"/>
</dbReference>
<keyword evidence="7" id="KW-0997">Cell inner membrane</keyword>
<dbReference type="GO" id="GO:0009425">
    <property type="term" value="C:bacterial-type flagellum basal body"/>
    <property type="evidence" value="ECO:0007669"/>
    <property type="project" value="UniProtKB-SubCell"/>
</dbReference>
<dbReference type="Proteomes" id="UP000076577">
    <property type="component" value="Unassembled WGS sequence"/>
</dbReference>
<comment type="subcellular location">
    <subcellularLocation>
        <location evidence="1">Bacterial flagellum basal body</location>
    </subcellularLocation>
    <subcellularLocation>
        <location evidence="2">Cell inner membrane</location>
        <topology evidence="2">Peripheral membrane protein</topology>
    </subcellularLocation>
</comment>
<evidence type="ECO:0000313" key="14">
    <source>
        <dbReference type="EMBL" id="KZL08465.1"/>
    </source>
</evidence>
<dbReference type="SUPFAM" id="SSF101801">
    <property type="entry name" value="Surface presentation of antigens (SPOA)"/>
    <property type="match status" value="1"/>
</dbReference>
<dbReference type="GO" id="GO:0003774">
    <property type="term" value="F:cytoskeletal motor activity"/>
    <property type="evidence" value="ECO:0007669"/>
    <property type="project" value="InterPro"/>
</dbReference>
<comment type="function">
    <text evidence="11">FliM is one of three proteins (FliG, FliN, FliM) that forms the rotor-mounted switch complex (C ring), located at the base of the basal body. This complex interacts with the CheY and CheZ chemotaxis proteins, in addition to contacting components of the motor that determine the direction of flagellar rotation.</text>
</comment>
<dbReference type="InterPro" id="IPR036429">
    <property type="entry name" value="SpoA-like_sf"/>
</dbReference>
<evidence type="ECO:0000259" key="13">
    <source>
        <dbReference type="Pfam" id="PF01052"/>
    </source>
</evidence>
<accession>A0A161X958</accession>
<evidence type="ECO:0000256" key="9">
    <source>
        <dbReference type="ARBA" id="ARBA00023136"/>
    </source>
</evidence>
<dbReference type="GO" id="GO:0050918">
    <property type="term" value="P:positive chemotaxis"/>
    <property type="evidence" value="ECO:0007669"/>
    <property type="project" value="TreeGrafter"/>
</dbReference>